<accession>A0AAD4N2Q7</accession>
<keyword evidence="1" id="KW-0472">Membrane</keyword>
<evidence type="ECO:0000313" key="2">
    <source>
        <dbReference type="EMBL" id="KAI1711667.1"/>
    </source>
</evidence>
<sequence>MFPNVNRWHFPKANTSNCGYLNNYASKQVFGIFLYSHTPISLDSNIDAEDPANLEQNFKLYQEFQGTTNKIRICLFTIPSGPFVLKEEGVTIHNLNYYFDSCIYIDSTITVENFKKDYLSNKGADGYFLTRWRGPEGVEQLETYSEDGPLNAKDGDVLKYMPKSGVDMTKTKIGEICVEFKYIFRAKISTFSGEHSVCKASIVTVGDLKESISQRIQGVDFSQHVLRQMRKNIHRRVMNILKPKYEILLEYKRNTDQVTINGEDIHGISFLAFFPEDLFHADNQKEVESLLEGLDSSDGLVETLEDPSIKFMVELQLEKKREIALREATTVGQLKEDYRTVHTPAEILNRKLVLFGNDGKEKHTYHEDSEKIITEHMDEGDVLKFVAPKETKAGIRKIKDEFVGIVKKAGKIVGKLVEKIFQLPMPFGGIPGFLSFLLSFLLAAQNVIGEFLPVAMIVLYFIIFVKIRWDSGLCRHGRVSTQNRRITKLEKAFLIQSFIICAMYEVRYAAFCQTHNARHCDWSMAVFYAILPTIH</sequence>
<comment type="caution">
    <text evidence="2">The sequence shown here is derived from an EMBL/GenBank/DDBJ whole genome shotgun (WGS) entry which is preliminary data.</text>
</comment>
<organism evidence="2 3">
    <name type="scientific">Ditylenchus destructor</name>
    <dbReference type="NCBI Taxonomy" id="166010"/>
    <lineage>
        <taxon>Eukaryota</taxon>
        <taxon>Metazoa</taxon>
        <taxon>Ecdysozoa</taxon>
        <taxon>Nematoda</taxon>
        <taxon>Chromadorea</taxon>
        <taxon>Rhabditida</taxon>
        <taxon>Tylenchina</taxon>
        <taxon>Tylenchomorpha</taxon>
        <taxon>Sphaerularioidea</taxon>
        <taxon>Anguinidae</taxon>
        <taxon>Anguininae</taxon>
        <taxon>Ditylenchus</taxon>
    </lineage>
</organism>
<name>A0AAD4N2Q7_9BILA</name>
<gene>
    <name evidence="2" type="ORF">DdX_10129</name>
</gene>
<dbReference type="EMBL" id="JAKKPZ010000021">
    <property type="protein sequence ID" value="KAI1711667.1"/>
    <property type="molecule type" value="Genomic_DNA"/>
</dbReference>
<keyword evidence="3" id="KW-1185">Reference proteome</keyword>
<reference evidence="2" key="1">
    <citation type="submission" date="2022-01" db="EMBL/GenBank/DDBJ databases">
        <title>Genome Sequence Resource for Two Populations of Ditylenchus destructor, the Migratory Endoparasitic Phytonematode.</title>
        <authorList>
            <person name="Zhang H."/>
            <person name="Lin R."/>
            <person name="Xie B."/>
        </authorList>
    </citation>
    <scope>NUCLEOTIDE SEQUENCE</scope>
    <source>
        <strain evidence="2">BazhouSP</strain>
    </source>
</reference>
<keyword evidence="1" id="KW-0812">Transmembrane</keyword>
<feature type="transmembrane region" description="Helical" evidence="1">
    <location>
        <begin position="451"/>
        <end position="469"/>
    </location>
</feature>
<dbReference type="Proteomes" id="UP001201812">
    <property type="component" value="Unassembled WGS sequence"/>
</dbReference>
<proteinExistence type="predicted"/>
<keyword evidence="1" id="KW-1133">Transmembrane helix</keyword>
<protein>
    <submittedName>
        <fullName evidence="2">Uncharacterized protein</fullName>
    </submittedName>
</protein>
<evidence type="ECO:0000313" key="3">
    <source>
        <dbReference type="Proteomes" id="UP001201812"/>
    </source>
</evidence>
<dbReference type="AlphaFoldDB" id="A0AAD4N2Q7"/>
<evidence type="ECO:0000256" key="1">
    <source>
        <dbReference type="SAM" id="Phobius"/>
    </source>
</evidence>